<keyword evidence="2 5" id="KW-0812">Transmembrane</keyword>
<feature type="transmembrane region" description="Helical" evidence="5">
    <location>
        <begin position="347"/>
        <end position="367"/>
    </location>
</feature>
<feature type="transmembrane region" description="Helical" evidence="5">
    <location>
        <begin position="205"/>
        <end position="231"/>
    </location>
</feature>
<sequence length="608" mass="66670">MFASIKRLLIGRPLKSAELGEQKLAKSKALAILSSDALSSVAYGPEQILLVLVTIGVAAFWYSVPIAIGVLVLLTALILSYRQIIFAYPHGGGAYVVSKQNLGLFPGLISGGSLLVDYILTVAVSVSAGTDAITSAFPSLHEQTVLIAIIFVILITILNLRGVTESASILAYPVYLFVLALFILIGVGIYNVMTGQVSPELHAPIGTPVAGISLFLLLRAFASGSSALTGVEAISNAIPNFKDPAPNNAAKTLIAMGVLLALLFSGIVWLAYYYGITPKVEATVVSQIAEETFGRNLMYYFIQGTTALILILAANTGYSAFPLLAVNLAKDKFIPRMFTARGDRLGYSNGIIILGVLSIVLIVAFHGQTEHLIPLYAVGVFIPFTLSQTGMIVKWIREKPKGWVTKLIINAAGALISFVVTIMFFLTKFEQVWTILVFLPLIIYLFLRIKKHYEAVGEQLRLATCEPPIVIEGNVMILPVAGITHVVENSINYAKSLKADQIIAVYIPFEREEEAAFQEKWEKWMPDVRLVTLHSPYRSIIHPLLKFIDTVQRKASESSYQVTVVIPQFIPKKGWHNILHNQTSLMIRANLLHRRDVIVTTVPYHLKK</sequence>
<organism evidence="6 7">
    <name type="scientific">Paenibacillus harenae</name>
    <dbReference type="NCBI Taxonomy" id="306543"/>
    <lineage>
        <taxon>Bacteria</taxon>
        <taxon>Bacillati</taxon>
        <taxon>Bacillota</taxon>
        <taxon>Bacilli</taxon>
        <taxon>Bacillales</taxon>
        <taxon>Paenibacillaceae</taxon>
        <taxon>Paenibacillus</taxon>
    </lineage>
</organism>
<feature type="transmembrane region" description="Helical" evidence="5">
    <location>
        <begin position="48"/>
        <end position="81"/>
    </location>
</feature>
<dbReference type="EMBL" id="JAUSSU010000008">
    <property type="protein sequence ID" value="MDQ0114786.1"/>
    <property type="molecule type" value="Genomic_DNA"/>
</dbReference>
<dbReference type="Proteomes" id="UP001229346">
    <property type="component" value="Unassembled WGS sequence"/>
</dbReference>
<feature type="transmembrane region" description="Helical" evidence="5">
    <location>
        <begin position="172"/>
        <end position="193"/>
    </location>
</feature>
<dbReference type="Pfam" id="PF13520">
    <property type="entry name" value="AA_permease_2"/>
    <property type="match status" value="1"/>
</dbReference>
<gene>
    <name evidence="6" type="ORF">J2T15_004242</name>
</gene>
<dbReference type="PANTHER" id="PTHR47704:SF1">
    <property type="entry name" value="POTASSIUM TRANSPORTER KIMA"/>
    <property type="match status" value="1"/>
</dbReference>
<keyword evidence="4 5" id="KW-0472">Membrane</keyword>
<evidence type="ECO:0000256" key="1">
    <source>
        <dbReference type="ARBA" id="ARBA00004141"/>
    </source>
</evidence>
<evidence type="ECO:0000256" key="5">
    <source>
        <dbReference type="SAM" id="Phobius"/>
    </source>
</evidence>
<dbReference type="PANTHER" id="PTHR47704">
    <property type="entry name" value="POTASSIUM TRANSPORTER KIMA"/>
    <property type="match status" value="1"/>
</dbReference>
<feature type="transmembrane region" description="Helical" evidence="5">
    <location>
        <begin position="300"/>
        <end position="326"/>
    </location>
</feature>
<feature type="transmembrane region" description="Helical" evidence="5">
    <location>
        <begin position="432"/>
        <end position="449"/>
    </location>
</feature>
<evidence type="ECO:0000256" key="4">
    <source>
        <dbReference type="ARBA" id="ARBA00023136"/>
    </source>
</evidence>
<evidence type="ECO:0000256" key="3">
    <source>
        <dbReference type="ARBA" id="ARBA00022989"/>
    </source>
</evidence>
<feature type="transmembrane region" description="Helical" evidence="5">
    <location>
        <begin position="102"/>
        <end position="124"/>
    </location>
</feature>
<dbReference type="RefSeq" id="WP_307206161.1">
    <property type="nucleotide sequence ID" value="NZ_JAUSSU010000008.1"/>
</dbReference>
<dbReference type="Gene3D" id="1.20.1740.10">
    <property type="entry name" value="Amino acid/polyamine transporter I"/>
    <property type="match status" value="1"/>
</dbReference>
<feature type="transmembrane region" description="Helical" evidence="5">
    <location>
        <begin position="373"/>
        <end position="395"/>
    </location>
</feature>
<evidence type="ECO:0000313" key="7">
    <source>
        <dbReference type="Proteomes" id="UP001229346"/>
    </source>
</evidence>
<accession>A0ABT9U569</accession>
<name>A0ABT9U569_PAEHA</name>
<protein>
    <submittedName>
        <fullName evidence="6">Amino acid transporter</fullName>
    </submittedName>
</protein>
<keyword evidence="7" id="KW-1185">Reference proteome</keyword>
<keyword evidence="3 5" id="KW-1133">Transmembrane helix</keyword>
<proteinExistence type="predicted"/>
<evidence type="ECO:0000313" key="6">
    <source>
        <dbReference type="EMBL" id="MDQ0114786.1"/>
    </source>
</evidence>
<comment type="subcellular location">
    <subcellularLocation>
        <location evidence="1">Membrane</location>
        <topology evidence="1">Multi-pass membrane protein</topology>
    </subcellularLocation>
</comment>
<comment type="caution">
    <text evidence="6">The sequence shown here is derived from an EMBL/GenBank/DDBJ whole genome shotgun (WGS) entry which is preliminary data.</text>
</comment>
<reference evidence="6 7" key="1">
    <citation type="submission" date="2023-07" db="EMBL/GenBank/DDBJ databases">
        <title>Sorghum-associated microbial communities from plants grown in Nebraska, USA.</title>
        <authorList>
            <person name="Schachtman D."/>
        </authorList>
    </citation>
    <scope>NUCLEOTIDE SEQUENCE [LARGE SCALE GENOMIC DNA]</scope>
    <source>
        <strain evidence="6 7">CC482</strain>
    </source>
</reference>
<dbReference type="InterPro" id="IPR002293">
    <property type="entry name" value="AA/rel_permease1"/>
</dbReference>
<feature type="transmembrane region" description="Helical" evidence="5">
    <location>
        <begin position="407"/>
        <end position="426"/>
    </location>
</feature>
<dbReference type="InterPro" id="IPR053153">
    <property type="entry name" value="APC_K+_Transporter"/>
</dbReference>
<feature type="transmembrane region" description="Helical" evidence="5">
    <location>
        <begin position="252"/>
        <end position="274"/>
    </location>
</feature>
<feature type="transmembrane region" description="Helical" evidence="5">
    <location>
        <begin position="144"/>
        <end position="160"/>
    </location>
</feature>
<evidence type="ECO:0000256" key="2">
    <source>
        <dbReference type="ARBA" id="ARBA00022692"/>
    </source>
</evidence>